<sequence length="655" mass="70550">MTVRLALLTLAVLLASPGSRAADIVFRYLPGRAALSTDVVASGIEEGPYLAARDLPARGPGGWGLQAPLAAEFEAPGSTLRSDVAETLSQPFGPRLTAEAWVVLTATTGRTVLVSNQISGEGTFTLGLDDARPFFEVRAAGQTLRLDASADVAPGAPVWVAATVGFDIGTQTLSLGLYVDGVAAGSQSQAMAIPSPFPISRPFFVGTEAAGTPESYTMTGRLSGQLLAATVRDYVADEAYLTSSVPFDGGPYLGLPDYHDYPLSEGLMPMDQRIRDNQSTVRHRFYVPYVNDEFVPQGTATHVSDEASLVYLSYYHLTRSGITGQRRSMVVEMDAETGHVRRTFRLMGELEFSHAGGIAYVDGAIYVSSSSTLERYPLPPYDPEASPYVDLAADPTGTISVYGRASFVSAFRDTLWVGDWRPSGTEAPYLYGYPLGADGRPSGGDPAIYALPRSVQGVDLFDVEGQTYVFFSRNRSQSRGEAEILRVRREALQRWSEPEIDSTITVPYGIEDLSFFPDGTLWTNSESGADYYQRSSSAWPVFYPFVYSLPSEAVLGVSFGTRRADEPAGGRVRLGAAPNPFRGRTTLTLDLARAGTVRLRVQDVLGREVATLFDGPAPAGSTDVVWDSTAHAAGVYVVVVETEEGRVARPITRAR</sequence>
<reference evidence="2 3" key="1">
    <citation type="submission" date="2016-11" db="EMBL/GenBank/DDBJ databases">
        <title>Study of marine rhodopsin-containing bacteria.</title>
        <authorList>
            <person name="Yoshizawa S."/>
            <person name="Kumagai Y."/>
            <person name="Kogure K."/>
        </authorList>
    </citation>
    <scope>NUCLEOTIDE SEQUENCE [LARGE SCALE GENOMIC DNA]</scope>
    <source>
        <strain evidence="2 3">SAORIC-28</strain>
    </source>
</reference>
<dbReference type="Proteomes" id="UP000216339">
    <property type="component" value="Unassembled WGS sequence"/>
</dbReference>
<evidence type="ECO:0008006" key="4">
    <source>
        <dbReference type="Google" id="ProtNLM"/>
    </source>
</evidence>
<dbReference type="Gene3D" id="2.60.120.200">
    <property type="match status" value="1"/>
</dbReference>
<comment type="caution">
    <text evidence="2">The sequence shown here is derived from an EMBL/GenBank/DDBJ whole genome shotgun (WGS) entry which is preliminary data.</text>
</comment>
<keyword evidence="3" id="KW-1185">Reference proteome</keyword>
<evidence type="ECO:0000256" key="1">
    <source>
        <dbReference type="SAM" id="SignalP"/>
    </source>
</evidence>
<evidence type="ECO:0000313" key="2">
    <source>
        <dbReference type="EMBL" id="PAP75366.1"/>
    </source>
</evidence>
<dbReference type="RefSeq" id="WP_095508999.1">
    <property type="nucleotide sequence ID" value="NZ_MQWD01000001.1"/>
</dbReference>
<dbReference type="EMBL" id="MQWD01000001">
    <property type="protein sequence ID" value="PAP75366.1"/>
    <property type="molecule type" value="Genomic_DNA"/>
</dbReference>
<dbReference type="InterPro" id="IPR013320">
    <property type="entry name" value="ConA-like_dom_sf"/>
</dbReference>
<dbReference type="AlphaFoldDB" id="A0A271IVU4"/>
<dbReference type="SUPFAM" id="SSF49899">
    <property type="entry name" value="Concanavalin A-like lectins/glucanases"/>
    <property type="match status" value="1"/>
</dbReference>
<proteinExistence type="predicted"/>
<gene>
    <name evidence="2" type="ORF">BSZ37_02350</name>
</gene>
<name>A0A271IVU4_9BACT</name>
<accession>A0A271IVU4</accession>
<keyword evidence="1" id="KW-0732">Signal</keyword>
<dbReference type="Pfam" id="PF13385">
    <property type="entry name" value="Laminin_G_3"/>
    <property type="match status" value="1"/>
</dbReference>
<feature type="signal peptide" evidence="1">
    <location>
        <begin position="1"/>
        <end position="21"/>
    </location>
</feature>
<feature type="chain" id="PRO_5011972845" description="Secretion system C-terminal sorting domain-containing protein" evidence="1">
    <location>
        <begin position="22"/>
        <end position="655"/>
    </location>
</feature>
<evidence type="ECO:0000313" key="3">
    <source>
        <dbReference type="Proteomes" id="UP000216339"/>
    </source>
</evidence>
<organism evidence="2 3">
    <name type="scientific">Rubrivirga marina</name>
    <dbReference type="NCBI Taxonomy" id="1196024"/>
    <lineage>
        <taxon>Bacteria</taxon>
        <taxon>Pseudomonadati</taxon>
        <taxon>Rhodothermota</taxon>
        <taxon>Rhodothermia</taxon>
        <taxon>Rhodothermales</taxon>
        <taxon>Rubricoccaceae</taxon>
        <taxon>Rubrivirga</taxon>
    </lineage>
</organism>
<dbReference type="OrthoDB" id="9757809at2"/>
<protein>
    <recommendedName>
        <fullName evidence="4">Secretion system C-terminal sorting domain-containing protein</fullName>
    </recommendedName>
</protein>
<dbReference type="Gene3D" id="2.60.40.4070">
    <property type="match status" value="1"/>
</dbReference>